<organism evidence="1 2">
    <name type="scientific">Henosepilachna vigintioctopunctata</name>
    <dbReference type="NCBI Taxonomy" id="420089"/>
    <lineage>
        <taxon>Eukaryota</taxon>
        <taxon>Metazoa</taxon>
        <taxon>Ecdysozoa</taxon>
        <taxon>Arthropoda</taxon>
        <taxon>Hexapoda</taxon>
        <taxon>Insecta</taxon>
        <taxon>Pterygota</taxon>
        <taxon>Neoptera</taxon>
        <taxon>Endopterygota</taxon>
        <taxon>Coleoptera</taxon>
        <taxon>Polyphaga</taxon>
        <taxon>Cucujiformia</taxon>
        <taxon>Coccinelloidea</taxon>
        <taxon>Coccinellidae</taxon>
        <taxon>Epilachninae</taxon>
        <taxon>Epilachnini</taxon>
        <taxon>Henosepilachna</taxon>
    </lineage>
</organism>
<comment type="caution">
    <text evidence="1">The sequence shown here is derived from an EMBL/GenBank/DDBJ whole genome shotgun (WGS) entry which is preliminary data.</text>
</comment>
<dbReference type="EMBL" id="JARQZJ010000003">
    <property type="protein sequence ID" value="KAK9870595.1"/>
    <property type="molecule type" value="Genomic_DNA"/>
</dbReference>
<name>A0AAW1TKJ3_9CUCU</name>
<protein>
    <submittedName>
        <fullName evidence="1">Uncharacterized protein</fullName>
    </submittedName>
</protein>
<reference evidence="1 2" key="1">
    <citation type="submission" date="2023-03" db="EMBL/GenBank/DDBJ databases">
        <title>Genome insight into feeding habits of ladybird beetles.</title>
        <authorList>
            <person name="Li H.-S."/>
            <person name="Huang Y.-H."/>
            <person name="Pang H."/>
        </authorList>
    </citation>
    <scope>NUCLEOTIDE SEQUENCE [LARGE SCALE GENOMIC DNA]</scope>
    <source>
        <strain evidence="1">SYSU_2023b</strain>
        <tissue evidence="1">Whole body</tissue>
    </source>
</reference>
<evidence type="ECO:0000313" key="2">
    <source>
        <dbReference type="Proteomes" id="UP001431783"/>
    </source>
</evidence>
<evidence type="ECO:0000313" key="1">
    <source>
        <dbReference type="EMBL" id="KAK9870595.1"/>
    </source>
</evidence>
<proteinExistence type="predicted"/>
<feature type="non-terminal residue" evidence="1">
    <location>
        <position position="1"/>
    </location>
</feature>
<accession>A0AAW1TKJ3</accession>
<gene>
    <name evidence="1" type="ORF">WA026_008157</name>
</gene>
<keyword evidence="2" id="KW-1185">Reference proteome</keyword>
<dbReference type="AlphaFoldDB" id="A0AAW1TKJ3"/>
<dbReference type="Proteomes" id="UP001431783">
    <property type="component" value="Unassembled WGS sequence"/>
</dbReference>
<sequence>SRNCSYYLPTLDPGFSDHLTQKLILRIDSPVENEERHVVQYAINEANKNVFKEKLNAADWSTMLTNRANRSYENFHNKFHKYFIACFPKITTKHRKSVEIISEETKSLKHLIDAAQIIHKVNKSNASKNLVNSLKSRLRNSYTENEKISNTKYINNAPNKVKFYFGKILAI</sequence>